<dbReference type="eggNOG" id="ENOG502RQ58">
    <property type="taxonomic scope" value="Eukaryota"/>
</dbReference>
<dbReference type="Proteomes" id="UP000014074">
    <property type="component" value="Unassembled WGS sequence"/>
</dbReference>
<dbReference type="EMBL" id="KB932835">
    <property type="protein sequence ID" value="EOO03294.1"/>
    <property type="molecule type" value="Genomic_DNA"/>
</dbReference>
<evidence type="ECO:0000313" key="3">
    <source>
        <dbReference type="Proteomes" id="UP000014074"/>
    </source>
</evidence>
<organism evidence="2 3">
    <name type="scientific">Phaeoacremonium minimum (strain UCR-PA7)</name>
    <name type="common">Esca disease fungus</name>
    <name type="synonym">Togninia minima</name>
    <dbReference type="NCBI Taxonomy" id="1286976"/>
    <lineage>
        <taxon>Eukaryota</taxon>
        <taxon>Fungi</taxon>
        <taxon>Dikarya</taxon>
        <taxon>Ascomycota</taxon>
        <taxon>Pezizomycotina</taxon>
        <taxon>Sordariomycetes</taxon>
        <taxon>Sordariomycetidae</taxon>
        <taxon>Togniniales</taxon>
        <taxon>Togniniaceae</taxon>
        <taxon>Phaeoacremonium</taxon>
    </lineage>
</organism>
<dbReference type="OrthoDB" id="5401396at2759"/>
<evidence type="ECO:0000256" key="1">
    <source>
        <dbReference type="SAM" id="SignalP"/>
    </source>
</evidence>
<dbReference type="GeneID" id="19321345"/>
<keyword evidence="3" id="KW-1185">Reference proteome</keyword>
<evidence type="ECO:0000313" key="2">
    <source>
        <dbReference type="EMBL" id="EOO03294.1"/>
    </source>
</evidence>
<dbReference type="HOGENOM" id="CLU_183952_0_0_1"/>
<dbReference type="Gene3D" id="2.60.20.10">
    <property type="entry name" value="Crystallins"/>
    <property type="match status" value="1"/>
</dbReference>
<name>R8BVG3_PHAM7</name>
<reference evidence="3" key="1">
    <citation type="journal article" date="2013" name="Genome Announc.">
        <title>Draft genome sequence of the ascomycete Phaeoacremonium aleophilum strain UCR-PA7, a causal agent of the esca disease complex in grapevines.</title>
        <authorList>
            <person name="Blanco-Ulate B."/>
            <person name="Rolshausen P."/>
            <person name="Cantu D."/>
        </authorList>
    </citation>
    <scope>NUCLEOTIDE SEQUENCE [LARGE SCALE GENOMIC DNA]</scope>
    <source>
        <strain evidence="3">UCR-PA7</strain>
    </source>
</reference>
<sequence length="96" mass="10507">MKPFAAISAVVYLAAIAQGANVKICKQPNLKDCKTVTVHDNACYGFNEKVSSLDTNGAQCTFWTKKQCDGQSWKARGKHETIPGDFNNKLSSVKCH</sequence>
<gene>
    <name evidence="2" type="ORF">UCRPA7_1216</name>
</gene>
<dbReference type="KEGG" id="tmn:UCRPA7_1216"/>
<protein>
    <submittedName>
        <fullName evidence="2">Putative small secreted protein</fullName>
    </submittedName>
</protein>
<dbReference type="RefSeq" id="XP_007911993.1">
    <property type="nucleotide sequence ID" value="XM_007913802.1"/>
</dbReference>
<accession>R8BVG3</accession>
<keyword evidence="1" id="KW-0732">Signal</keyword>
<feature type="chain" id="PRO_5004452312" evidence="1">
    <location>
        <begin position="20"/>
        <end position="96"/>
    </location>
</feature>
<feature type="signal peptide" evidence="1">
    <location>
        <begin position="1"/>
        <end position="19"/>
    </location>
</feature>
<dbReference type="AlphaFoldDB" id="R8BVG3"/>
<proteinExistence type="predicted"/>